<keyword evidence="1" id="KW-0472">Membrane</keyword>
<gene>
    <name evidence="2" type="ORF">METZ01_LOCUS453386</name>
</gene>
<keyword evidence="1" id="KW-1133">Transmembrane helix</keyword>
<accession>A0A382ZYG6</accession>
<protein>
    <submittedName>
        <fullName evidence="2">Uncharacterized protein</fullName>
    </submittedName>
</protein>
<organism evidence="2">
    <name type="scientific">marine metagenome</name>
    <dbReference type="NCBI Taxonomy" id="408172"/>
    <lineage>
        <taxon>unclassified sequences</taxon>
        <taxon>metagenomes</taxon>
        <taxon>ecological metagenomes</taxon>
    </lineage>
</organism>
<name>A0A382ZYG6_9ZZZZ</name>
<evidence type="ECO:0000256" key="1">
    <source>
        <dbReference type="SAM" id="Phobius"/>
    </source>
</evidence>
<sequence length="54" mass="6240">MRYKKTQEGMFIALFALATVVIITILVSYMSNWVNDMVATQTQVFFGKQAYWNA</sequence>
<reference evidence="2" key="1">
    <citation type="submission" date="2018-05" db="EMBL/GenBank/DDBJ databases">
        <authorList>
            <person name="Lanie J.A."/>
            <person name="Ng W.-L."/>
            <person name="Kazmierczak K.M."/>
            <person name="Andrzejewski T.M."/>
            <person name="Davidsen T.M."/>
            <person name="Wayne K.J."/>
            <person name="Tettelin H."/>
            <person name="Glass J.I."/>
            <person name="Rusch D."/>
            <person name="Podicherti R."/>
            <person name="Tsui H.-C.T."/>
            <person name="Winkler M.E."/>
        </authorList>
    </citation>
    <scope>NUCLEOTIDE SEQUENCE</scope>
</reference>
<dbReference type="EMBL" id="UINC01187683">
    <property type="protein sequence ID" value="SVE00532.1"/>
    <property type="molecule type" value="Genomic_DNA"/>
</dbReference>
<feature type="transmembrane region" description="Helical" evidence="1">
    <location>
        <begin position="12"/>
        <end position="30"/>
    </location>
</feature>
<keyword evidence="1" id="KW-0812">Transmembrane</keyword>
<evidence type="ECO:0000313" key="2">
    <source>
        <dbReference type="EMBL" id="SVE00532.1"/>
    </source>
</evidence>
<proteinExistence type="predicted"/>
<feature type="non-terminal residue" evidence="2">
    <location>
        <position position="54"/>
    </location>
</feature>
<dbReference type="AlphaFoldDB" id="A0A382ZYG6"/>